<accession>A0A517ZDY1</accession>
<dbReference type="Gene3D" id="1.10.8.60">
    <property type="match status" value="1"/>
</dbReference>
<dbReference type="SUPFAM" id="SSF46689">
    <property type="entry name" value="Homeodomain-like"/>
    <property type="match status" value="1"/>
</dbReference>
<dbReference type="Proteomes" id="UP000320496">
    <property type="component" value="Chromosome"/>
</dbReference>
<dbReference type="AlphaFoldDB" id="A0A517ZDY1"/>
<evidence type="ECO:0000256" key="3">
    <source>
        <dbReference type="ARBA" id="ARBA00023015"/>
    </source>
</evidence>
<dbReference type="Pfam" id="PF00158">
    <property type="entry name" value="Sigma54_activat"/>
    <property type="match status" value="1"/>
</dbReference>
<dbReference type="KEGG" id="mri:Mal4_50540"/>
<dbReference type="PROSITE" id="PS50045">
    <property type="entry name" value="SIGMA54_INTERACT_4"/>
    <property type="match status" value="1"/>
</dbReference>
<evidence type="ECO:0000259" key="6">
    <source>
        <dbReference type="PROSITE" id="PS50045"/>
    </source>
</evidence>
<gene>
    <name evidence="7" type="primary">zraR_17</name>
    <name evidence="7" type="ORF">Mal4_50540</name>
</gene>
<keyword evidence="2" id="KW-0067">ATP-binding</keyword>
<sequence length="489" mass="53074">MTVARLSLRAGNDSWTGCVPTTLSHNPITMSNLSPPPATVRLTGRVAVLSTDPAACQKLAGVIVRLGFEAEAFHSSSELQAGLAREPFAACVIDEPETLTLVQQTESFARQNGRPTQFVVLPSLGSRTHLPSTPTTCEILDPPHTPDKLARALFAAVGRARLLAENFQLRRRLEGRVSDEIIGYSQATEHLRGEVRAVAEHSRPVLVSGETGSGTNIVARSIHAARSGAHAPLIRIRCGVLSSAAIEKELFGDGESEPRLATAAGGTLLLDDIDGISITLQQMLAELIQTGHYSPAGTTERRPLEARLIVTSHKDLKHLAATGQFDAELCELLCRDSIAVPPLRQRLDDIVPLAEHFLAEHAAREGTPVKRLTLSAVDRLKRHSWPGNVRELENVLRNCNALDEGSELSVDMLDTWVERPAGEDAEQSGMTLREMERKLIEATFNRYGGNRELTAKALKIGLRTLSGKLREYGYPPRGGPGSNRKNRAA</sequence>
<feature type="domain" description="Sigma-54 factor interaction" evidence="6">
    <location>
        <begin position="181"/>
        <end position="401"/>
    </location>
</feature>
<dbReference type="SUPFAM" id="SSF52540">
    <property type="entry name" value="P-loop containing nucleoside triphosphate hydrolases"/>
    <property type="match status" value="1"/>
</dbReference>
<dbReference type="GO" id="GO:0043565">
    <property type="term" value="F:sequence-specific DNA binding"/>
    <property type="evidence" value="ECO:0007669"/>
    <property type="project" value="InterPro"/>
</dbReference>
<evidence type="ECO:0000256" key="5">
    <source>
        <dbReference type="SAM" id="MobiDB-lite"/>
    </source>
</evidence>
<keyword evidence="3" id="KW-0805">Transcription regulation</keyword>
<dbReference type="PANTHER" id="PTHR32071">
    <property type="entry name" value="TRANSCRIPTIONAL REGULATORY PROTEIN"/>
    <property type="match status" value="1"/>
</dbReference>
<feature type="region of interest" description="Disordered" evidence="5">
    <location>
        <begin position="469"/>
        <end position="489"/>
    </location>
</feature>
<dbReference type="GO" id="GO:0006355">
    <property type="term" value="P:regulation of DNA-templated transcription"/>
    <property type="evidence" value="ECO:0007669"/>
    <property type="project" value="InterPro"/>
</dbReference>
<dbReference type="Pfam" id="PF25601">
    <property type="entry name" value="AAA_lid_14"/>
    <property type="match status" value="1"/>
</dbReference>
<name>A0A517ZDY1_9PLAN</name>
<evidence type="ECO:0000256" key="4">
    <source>
        <dbReference type="ARBA" id="ARBA00023163"/>
    </source>
</evidence>
<dbReference type="Gene3D" id="3.40.50.300">
    <property type="entry name" value="P-loop containing nucleotide triphosphate hydrolases"/>
    <property type="match status" value="1"/>
</dbReference>
<dbReference type="EMBL" id="CP036275">
    <property type="protein sequence ID" value="QDU40696.1"/>
    <property type="molecule type" value="Genomic_DNA"/>
</dbReference>
<dbReference type="InterPro" id="IPR002078">
    <property type="entry name" value="Sigma_54_int"/>
</dbReference>
<proteinExistence type="predicted"/>
<keyword evidence="8" id="KW-1185">Reference proteome</keyword>
<dbReference type="InterPro" id="IPR002197">
    <property type="entry name" value="HTH_Fis"/>
</dbReference>
<dbReference type="CDD" id="cd00009">
    <property type="entry name" value="AAA"/>
    <property type="match status" value="1"/>
</dbReference>
<dbReference type="OrthoDB" id="208265at2"/>
<evidence type="ECO:0000313" key="8">
    <source>
        <dbReference type="Proteomes" id="UP000320496"/>
    </source>
</evidence>
<dbReference type="InterPro" id="IPR058031">
    <property type="entry name" value="AAA_lid_NorR"/>
</dbReference>
<reference evidence="7 8" key="1">
    <citation type="submission" date="2019-02" db="EMBL/GenBank/DDBJ databases">
        <title>Deep-cultivation of Planctomycetes and their phenomic and genomic characterization uncovers novel biology.</title>
        <authorList>
            <person name="Wiegand S."/>
            <person name="Jogler M."/>
            <person name="Boedeker C."/>
            <person name="Pinto D."/>
            <person name="Vollmers J."/>
            <person name="Rivas-Marin E."/>
            <person name="Kohn T."/>
            <person name="Peeters S.H."/>
            <person name="Heuer A."/>
            <person name="Rast P."/>
            <person name="Oberbeckmann S."/>
            <person name="Bunk B."/>
            <person name="Jeske O."/>
            <person name="Meyerdierks A."/>
            <person name="Storesund J.E."/>
            <person name="Kallscheuer N."/>
            <person name="Luecker S."/>
            <person name="Lage O.M."/>
            <person name="Pohl T."/>
            <person name="Merkel B.J."/>
            <person name="Hornburger P."/>
            <person name="Mueller R.-W."/>
            <person name="Bruemmer F."/>
            <person name="Labrenz M."/>
            <person name="Spormann A.M."/>
            <person name="Op den Camp H."/>
            <person name="Overmann J."/>
            <person name="Amann R."/>
            <person name="Jetten M.S.M."/>
            <person name="Mascher T."/>
            <person name="Medema M.H."/>
            <person name="Devos D.P."/>
            <person name="Kaster A.-K."/>
            <person name="Ovreas L."/>
            <person name="Rohde M."/>
            <person name="Galperin M.Y."/>
            <person name="Jogler C."/>
        </authorList>
    </citation>
    <scope>NUCLEOTIDE SEQUENCE [LARGE SCALE GENOMIC DNA]</scope>
    <source>
        <strain evidence="7 8">Mal4</strain>
    </source>
</reference>
<dbReference type="InterPro" id="IPR027417">
    <property type="entry name" value="P-loop_NTPase"/>
</dbReference>
<evidence type="ECO:0000313" key="7">
    <source>
        <dbReference type="EMBL" id="QDU40696.1"/>
    </source>
</evidence>
<dbReference type="Gene3D" id="1.10.10.60">
    <property type="entry name" value="Homeodomain-like"/>
    <property type="match status" value="1"/>
</dbReference>
<dbReference type="InterPro" id="IPR025944">
    <property type="entry name" value="Sigma_54_int_dom_CS"/>
</dbReference>
<evidence type="ECO:0000256" key="1">
    <source>
        <dbReference type="ARBA" id="ARBA00022741"/>
    </source>
</evidence>
<dbReference type="Pfam" id="PF02954">
    <property type="entry name" value="HTH_8"/>
    <property type="match status" value="1"/>
</dbReference>
<organism evidence="7 8">
    <name type="scientific">Maioricimonas rarisocia</name>
    <dbReference type="NCBI Taxonomy" id="2528026"/>
    <lineage>
        <taxon>Bacteria</taxon>
        <taxon>Pseudomonadati</taxon>
        <taxon>Planctomycetota</taxon>
        <taxon>Planctomycetia</taxon>
        <taxon>Planctomycetales</taxon>
        <taxon>Planctomycetaceae</taxon>
        <taxon>Maioricimonas</taxon>
    </lineage>
</organism>
<dbReference type="InterPro" id="IPR009057">
    <property type="entry name" value="Homeodomain-like_sf"/>
</dbReference>
<keyword evidence="4" id="KW-0804">Transcription</keyword>
<dbReference type="PROSITE" id="PS00688">
    <property type="entry name" value="SIGMA54_INTERACT_3"/>
    <property type="match status" value="1"/>
</dbReference>
<evidence type="ECO:0000256" key="2">
    <source>
        <dbReference type="ARBA" id="ARBA00022840"/>
    </source>
</evidence>
<keyword evidence="1" id="KW-0547">Nucleotide-binding</keyword>
<protein>
    <submittedName>
        <fullName evidence="7">Transcriptional regulatory protein ZraR</fullName>
    </submittedName>
</protein>
<dbReference type="GO" id="GO:0005524">
    <property type="term" value="F:ATP binding"/>
    <property type="evidence" value="ECO:0007669"/>
    <property type="project" value="UniProtKB-KW"/>
</dbReference>